<keyword evidence="2" id="KW-0812">Transmembrane</keyword>
<feature type="region of interest" description="Disordered" evidence="1">
    <location>
        <begin position="434"/>
        <end position="496"/>
    </location>
</feature>
<dbReference type="PANTHER" id="PTHR35778:SF1">
    <property type="entry name" value="SIGNALING MUCIN HKR1-RELATED"/>
    <property type="match status" value="1"/>
</dbReference>
<feature type="compositionally biased region" description="Low complexity" evidence="1">
    <location>
        <begin position="173"/>
        <end position="186"/>
    </location>
</feature>
<feature type="chain" id="PRO_5041938630" evidence="3">
    <location>
        <begin position="24"/>
        <end position="845"/>
    </location>
</feature>
<feature type="compositionally biased region" description="Polar residues" evidence="1">
    <location>
        <begin position="62"/>
        <end position="93"/>
    </location>
</feature>
<dbReference type="GO" id="GO:0005034">
    <property type="term" value="F:osmosensor activity"/>
    <property type="evidence" value="ECO:0007669"/>
    <property type="project" value="InterPro"/>
</dbReference>
<feature type="compositionally biased region" description="Polar residues" evidence="1">
    <location>
        <begin position="434"/>
        <end position="479"/>
    </location>
</feature>
<feature type="region of interest" description="Disordered" evidence="1">
    <location>
        <begin position="523"/>
        <end position="546"/>
    </location>
</feature>
<dbReference type="PANTHER" id="PTHR35778">
    <property type="entry name" value="SIGNALING MUCIN HKR1-RELATED"/>
    <property type="match status" value="1"/>
</dbReference>
<feature type="compositionally biased region" description="Low complexity" evidence="1">
    <location>
        <begin position="731"/>
        <end position="740"/>
    </location>
</feature>
<evidence type="ECO:0000256" key="1">
    <source>
        <dbReference type="SAM" id="MobiDB-lite"/>
    </source>
</evidence>
<dbReference type="AlphaFoldDB" id="A0AAD6DUJ9"/>
<feature type="region of interest" description="Disordered" evidence="1">
    <location>
        <begin position="164"/>
        <end position="230"/>
    </location>
</feature>
<keyword evidence="5" id="KW-1185">Reference proteome</keyword>
<feature type="region of interest" description="Disordered" evidence="1">
    <location>
        <begin position="566"/>
        <end position="588"/>
    </location>
</feature>
<dbReference type="GO" id="GO:0001402">
    <property type="term" value="P:signal transduction involved in filamentous growth"/>
    <property type="evidence" value="ECO:0007669"/>
    <property type="project" value="TreeGrafter"/>
</dbReference>
<feature type="compositionally biased region" description="Polar residues" evidence="1">
    <location>
        <begin position="575"/>
        <end position="588"/>
    </location>
</feature>
<keyword evidence="3" id="KW-0732">Signal</keyword>
<dbReference type="InterPro" id="IPR039295">
    <property type="entry name" value="MSB2"/>
</dbReference>
<feature type="region of interest" description="Disordered" evidence="1">
    <location>
        <begin position="813"/>
        <end position="845"/>
    </location>
</feature>
<dbReference type="EMBL" id="JAQJAE010000005">
    <property type="protein sequence ID" value="KAJ5593493.1"/>
    <property type="molecule type" value="Genomic_DNA"/>
</dbReference>
<feature type="transmembrane region" description="Helical" evidence="2">
    <location>
        <begin position="758"/>
        <end position="779"/>
    </location>
</feature>
<evidence type="ECO:0000256" key="3">
    <source>
        <dbReference type="SAM" id="SignalP"/>
    </source>
</evidence>
<feature type="compositionally biased region" description="Polar residues" evidence="1">
    <location>
        <begin position="741"/>
        <end position="753"/>
    </location>
</feature>
<feature type="compositionally biased region" description="Polar residues" evidence="1">
    <location>
        <begin position="213"/>
        <end position="222"/>
    </location>
</feature>
<reference evidence="4" key="2">
    <citation type="submission" date="2023-01" db="EMBL/GenBank/DDBJ databases">
        <authorList>
            <person name="Petersen C."/>
        </authorList>
    </citation>
    <scope>NUCLEOTIDE SEQUENCE</scope>
    <source>
        <strain evidence="4">IBT 12815</strain>
    </source>
</reference>
<dbReference type="GO" id="GO:0007232">
    <property type="term" value="P:osmosensory signaling pathway via Sho1 osmosensor"/>
    <property type="evidence" value="ECO:0007669"/>
    <property type="project" value="InterPro"/>
</dbReference>
<evidence type="ECO:0000313" key="5">
    <source>
        <dbReference type="Proteomes" id="UP001213799"/>
    </source>
</evidence>
<dbReference type="GO" id="GO:0006972">
    <property type="term" value="P:hyperosmotic response"/>
    <property type="evidence" value="ECO:0007669"/>
    <property type="project" value="TreeGrafter"/>
</dbReference>
<proteinExistence type="predicted"/>
<organism evidence="4 5">
    <name type="scientific">Penicillium hordei</name>
    <dbReference type="NCBI Taxonomy" id="40994"/>
    <lineage>
        <taxon>Eukaryota</taxon>
        <taxon>Fungi</taxon>
        <taxon>Dikarya</taxon>
        <taxon>Ascomycota</taxon>
        <taxon>Pezizomycotina</taxon>
        <taxon>Eurotiomycetes</taxon>
        <taxon>Eurotiomycetidae</taxon>
        <taxon>Eurotiales</taxon>
        <taxon>Aspergillaceae</taxon>
        <taxon>Penicillium</taxon>
    </lineage>
</organism>
<keyword evidence="2" id="KW-0472">Membrane</keyword>
<feature type="compositionally biased region" description="Gly residues" evidence="1">
    <location>
        <begin position="721"/>
        <end position="730"/>
    </location>
</feature>
<feature type="region of interest" description="Disordered" evidence="1">
    <location>
        <begin position="716"/>
        <end position="753"/>
    </location>
</feature>
<dbReference type="GO" id="GO:0031505">
    <property type="term" value="P:fungal-type cell wall organization"/>
    <property type="evidence" value="ECO:0007669"/>
    <property type="project" value="TreeGrafter"/>
</dbReference>
<evidence type="ECO:0000256" key="2">
    <source>
        <dbReference type="SAM" id="Phobius"/>
    </source>
</evidence>
<keyword evidence="2" id="KW-1133">Transmembrane helix</keyword>
<feature type="compositionally biased region" description="Low complexity" evidence="1">
    <location>
        <begin position="201"/>
        <end position="212"/>
    </location>
</feature>
<sequence length="845" mass="87569">MHPNAISVLAAFLAVGDLHFGAAQDVSEAHVDRPRWNPPEVERTSRKNTQRNTYPDPGLPSNGLSDNLTQTHGSSSQPAVTPTPESSPAIQTQKGREIVDVTISVYLKSPKTPHLAIGNTNISGELAATTAITRKTESSSSRNIPRQNSTAASISVEATIKEEWTIESSPNMSTGAASTTSTTSSTDNLPDDLAAGLGNLIDGSTGSSISSTAPTVTSTVESPTKASTSLASTKSTNLSTAIFDNLRSSQDIVLGSSTGGLVSVASNGSGFSSADSAISADSSKISGLNAASSTAKVAGLDHPDHLGLGDNSSTQSSITNTLFTDTSRQTSIPVNMSVSTTSLLSATSTPIGTSTLSNLPDGLISGLDTQYGATPSGTGSTALFMTVHVPNTSFSQSKTTSLAPSLGLGVNTTVLIPTSTNSIGTVHISYSPSLDDFTSASSTETRTGMESSTGTKSSTSAETRTDMESSTGTKSSAALESSARIRSGTVSGPSSLLTPTPEVLTLGHHSFFTPLLTFTSEVSMAKSSEEPQSTQSATSTPFTSNDDWMPSTILMVPTFTTTVSLTSDQTKKSEATSLPSSITPSNEITEAPSDSALLQLGFDSQLPWSFVINTPLSSSQIINYTPQAIENALPSLSSKDSPVMLSLEPYYNWQSTGYNATLAIFYFPREKVDLLRALKVNPNSALYNQASELIRSLMSRVDRTIPLEFYGNYPSGASDSTGGGGDGGSESGSDSRSDGGTTNNDGSASISKTNPSSIGIGIGVVASAAAYGAGMFWVARRYRKRKQLRQHTHLTSRPVNQGGSAPGPILAAAAGGRTRGQGSRRTARSQTISGPAMVENSLGWN</sequence>
<protein>
    <submittedName>
        <fullName evidence="4">Uncharacterized protein</fullName>
    </submittedName>
</protein>
<reference evidence="4" key="1">
    <citation type="journal article" date="2023" name="IMA Fungus">
        <title>Comparative genomic study of the Penicillium genus elucidates a diverse pangenome and 15 lateral gene transfer events.</title>
        <authorList>
            <person name="Petersen C."/>
            <person name="Sorensen T."/>
            <person name="Nielsen M.R."/>
            <person name="Sondergaard T.E."/>
            <person name="Sorensen J.L."/>
            <person name="Fitzpatrick D.A."/>
            <person name="Frisvad J.C."/>
            <person name="Nielsen K.L."/>
        </authorList>
    </citation>
    <scope>NUCLEOTIDE SEQUENCE</scope>
    <source>
        <strain evidence="4">IBT 12815</strain>
    </source>
</reference>
<evidence type="ECO:0000313" key="4">
    <source>
        <dbReference type="EMBL" id="KAJ5593493.1"/>
    </source>
</evidence>
<feature type="signal peptide" evidence="3">
    <location>
        <begin position="1"/>
        <end position="23"/>
    </location>
</feature>
<dbReference type="GO" id="GO:0005886">
    <property type="term" value="C:plasma membrane"/>
    <property type="evidence" value="ECO:0007669"/>
    <property type="project" value="InterPro"/>
</dbReference>
<dbReference type="Proteomes" id="UP001213799">
    <property type="component" value="Unassembled WGS sequence"/>
</dbReference>
<dbReference type="GO" id="GO:0030010">
    <property type="term" value="P:establishment of cell polarity"/>
    <property type="evidence" value="ECO:0007669"/>
    <property type="project" value="TreeGrafter"/>
</dbReference>
<dbReference type="GO" id="GO:0030427">
    <property type="term" value="C:site of polarized growth"/>
    <property type="evidence" value="ECO:0007669"/>
    <property type="project" value="TreeGrafter"/>
</dbReference>
<dbReference type="GeneID" id="81591693"/>
<feature type="compositionally biased region" description="Low complexity" evidence="1">
    <location>
        <begin position="813"/>
        <end position="830"/>
    </location>
</feature>
<dbReference type="GO" id="GO:0005576">
    <property type="term" value="C:extracellular region"/>
    <property type="evidence" value="ECO:0007669"/>
    <property type="project" value="TreeGrafter"/>
</dbReference>
<accession>A0AAD6DUJ9</accession>
<feature type="region of interest" description="Disordered" evidence="1">
    <location>
        <begin position="28"/>
        <end position="95"/>
    </location>
</feature>
<dbReference type="RefSeq" id="XP_056750119.1">
    <property type="nucleotide sequence ID" value="XM_056901451.1"/>
</dbReference>
<name>A0AAD6DUJ9_9EURO</name>
<feature type="compositionally biased region" description="Basic and acidic residues" evidence="1">
    <location>
        <begin position="28"/>
        <end position="45"/>
    </location>
</feature>
<gene>
    <name evidence="4" type="ORF">N7537_010397</name>
</gene>
<dbReference type="GO" id="GO:0009986">
    <property type="term" value="C:cell surface"/>
    <property type="evidence" value="ECO:0007669"/>
    <property type="project" value="TreeGrafter"/>
</dbReference>
<comment type="caution">
    <text evidence="4">The sequence shown here is derived from an EMBL/GenBank/DDBJ whole genome shotgun (WGS) entry which is preliminary data.</text>
</comment>